<organism evidence="2 3">
    <name type="scientific">Persicitalea jodogahamensis</name>
    <dbReference type="NCBI Taxonomy" id="402147"/>
    <lineage>
        <taxon>Bacteria</taxon>
        <taxon>Pseudomonadati</taxon>
        <taxon>Bacteroidota</taxon>
        <taxon>Cytophagia</taxon>
        <taxon>Cytophagales</taxon>
        <taxon>Spirosomataceae</taxon>
        <taxon>Persicitalea</taxon>
    </lineage>
</organism>
<proteinExistence type="predicted"/>
<dbReference type="InterPro" id="IPR029058">
    <property type="entry name" value="AB_hydrolase_fold"/>
</dbReference>
<evidence type="ECO:0000313" key="2">
    <source>
        <dbReference type="EMBL" id="GHB53093.1"/>
    </source>
</evidence>
<dbReference type="InterPro" id="IPR001375">
    <property type="entry name" value="Peptidase_S9_cat"/>
</dbReference>
<protein>
    <submittedName>
        <fullName evidence="2">Hydrolase</fullName>
    </submittedName>
</protein>
<dbReference type="InterPro" id="IPR050261">
    <property type="entry name" value="FrsA_esterase"/>
</dbReference>
<reference evidence="2 3" key="1">
    <citation type="journal article" date="2014" name="Int. J. Syst. Evol. Microbiol.">
        <title>Complete genome sequence of Corynebacterium casei LMG S-19264T (=DSM 44701T), isolated from a smear-ripened cheese.</title>
        <authorList>
            <consortium name="US DOE Joint Genome Institute (JGI-PGF)"/>
            <person name="Walter F."/>
            <person name="Albersmeier A."/>
            <person name="Kalinowski J."/>
            <person name="Ruckert C."/>
        </authorList>
    </citation>
    <scope>NUCLEOTIDE SEQUENCE [LARGE SCALE GENOMIC DNA]</scope>
    <source>
        <strain evidence="2 3">KCTC 12866</strain>
    </source>
</reference>
<dbReference type="PANTHER" id="PTHR22946">
    <property type="entry name" value="DIENELACTONE HYDROLASE DOMAIN-CONTAINING PROTEIN-RELATED"/>
    <property type="match status" value="1"/>
</dbReference>
<dbReference type="Proteomes" id="UP000598271">
    <property type="component" value="Unassembled WGS sequence"/>
</dbReference>
<dbReference type="EMBL" id="BMXF01000001">
    <property type="protein sequence ID" value="GHB53093.1"/>
    <property type="molecule type" value="Genomic_DNA"/>
</dbReference>
<dbReference type="PANTHER" id="PTHR22946:SF8">
    <property type="entry name" value="ACETYL XYLAN ESTERASE DOMAIN-CONTAINING PROTEIN"/>
    <property type="match status" value="1"/>
</dbReference>
<evidence type="ECO:0000313" key="3">
    <source>
        <dbReference type="Proteomes" id="UP000598271"/>
    </source>
</evidence>
<dbReference type="Pfam" id="PF00326">
    <property type="entry name" value="Peptidase_S9"/>
    <property type="match status" value="1"/>
</dbReference>
<dbReference type="GO" id="GO:0006508">
    <property type="term" value="P:proteolysis"/>
    <property type="evidence" value="ECO:0007669"/>
    <property type="project" value="InterPro"/>
</dbReference>
<dbReference type="GO" id="GO:0008236">
    <property type="term" value="F:serine-type peptidase activity"/>
    <property type="evidence" value="ECO:0007669"/>
    <property type="project" value="InterPro"/>
</dbReference>
<dbReference type="SUPFAM" id="SSF53474">
    <property type="entry name" value="alpha/beta-Hydrolases"/>
    <property type="match status" value="1"/>
</dbReference>
<gene>
    <name evidence="2" type="ORF">GCM10007390_02250</name>
</gene>
<dbReference type="AlphaFoldDB" id="A0A8J3D4G1"/>
<sequence length="415" mass="46392">MAVAVPLAAQAAPLDFFRNFAVETTSVTLPDPTKSIIGQYGSWAAGLRPSPPQLSLRANRSKSLDAWRKEALAKVNELVASPPVHSVPKVTVEKKYVFDGLEIEELSWQLPHGRPTKAVFLKPAGVKNPLPAVLGLHDHGGNKYFGWDKIAVTSETPNPLMTRHREQYYEGRAWANELAKSGYAVLVHDVFTFGSRRVHYEDVDGITWGPNYAKEKKSDAQISTPEEIAAYNAWASDHEHIMSKSLFCAGTTWPGVTLAEDQMALTILSQRPEVDPNRLGCMGLSGGGLRTVYLGGLDQRVKCAVPVGFMTTWSDLLLNKAYTHTWMIYTPLLSNYLEFSEIMGLRTPRPTLVLSNREDQLFTLPEMQKSDEILKEVYKIAKASDAYKTSFYDGPHKFDKAMQEEAFGWLDRWLV</sequence>
<feature type="domain" description="Peptidase S9 prolyl oligopeptidase catalytic" evidence="1">
    <location>
        <begin position="255"/>
        <end position="359"/>
    </location>
</feature>
<evidence type="ECO:0000259" key="1">
    <source>
        <dbReference type="Pfam" id="PF00326"/>
    </source>
</evidence>
<accession>A0A8J3D4G1</accession>
<keyword evidence="2" id="KW-0378">Hydrolase</keyword>
<keyword evidence="3" id="KW-1185">Reference proteome</keyword>
<name>A0A8J3D4G1_9BACT</name>
<comment type="caution">
    <text evidence="2">The sequence shown here is derived from an EMBL/GenBank/DDBJ whole genome shotgun (WGS) entry which is preliminary data.</text>
</comment>
<dbReference type="Gene3D" id="3.40.50.1820">
    <property type="entry name" value="alpha/beta hydrolase"/>
    <property type="match status" value="1"/>
</dbReference>